<reference evidence="2" key="1">
    <citation type="submission" date="2020-05" db="EMBL/GenBank/DDBJ databases">
        <title>WGS assembly of Panicum virgatum.</title>
        <authorList>
            <person name="Lovell J.T."/>
            <person name="Jenkins J."/>
            <person name="Shu S."/>
            <person name="Juenger T.E."/>
            <person name="Schmutz J."/>
        </authorList>
    </citation>
    <scope>NUCLEOTIDE SEQUENCE</scope>
    <source>
        <strain evidence="2">AP13</strain>
    </source>
</reference>
<evidence type="ECO:0000313" key="2">
    <source>
        <dbReference type="EMBL" id="KAG2614210.1"/>
    </source>
</evidence>
<feature type="compositionally biased region" description="Basic and acidic residues" evidence="1">
    <location>
        <begin position="12"/>
        <end position="22"/>
    </location>
</feature>
<dbReference type="Proteomes" id="UP000823388">
    <property type="component" value="Chromosome 4K"/>
</dbReference>
<organism evidence="2 3">
    <name type="scientific">Panicum virgatum</name>
    <name type="common">Blackwell switchgrass</name>
    <dbReference type="NCBI Taxonomy" id="38727"/>
    <lineage>
        <taxon>Eukaryota</taxon>
        <taxon>Viridiplantae</taxon>
        <taxon>Streptophyta</taxon>
        <taxon>Embryophyta</taxon>
        <taxon>Tracheophyta</taxon>
        <taxon>Spermatophyta</taxon>
        <taxon>Magnoliopsida</taxon>
        <taxon>Liliopsida</taxon>
        <taxon>Poales</taxon>
        <taxon>Poaceae</taxon>
        <taxon>PACMAD clade</taxon>
        <taxon>Panicoideae</taxon>
        <taxon>Panicodae</taxon>
        <taxon>Paniceae</taxon>
        <taxon>Panicinae</taxon>
        <taxon>Panicum</taxon>
        <taxon>Panicum sect. Hiantes</taxon>
    </lineage>
</organism>
<accession>A0A8T0TTT9</accession>
<evidence type="ECO:0000313" key="3">
    <source>
        <dbReference type="Proteomes" id="UP000823388"/>
    </source>
</evidence>
<dbReference type="AlphaFoldDB" id="A0A8T0TTT9"/>
<gene>
    <name evidence="2" type="ORF">PVAP13_4KG375803</name>
</gene>
<feature type="region of interest" description="Disordered" evidence="1">
    <location>
        <begin position="1"/>
        <end position="22"/>
    </location>
</feature>
<sequence>MGGEAKQAMQIQKEEQDRTEDCVKGASLKTCARLGSHAASPSRPARTASAAAFRRATAMPARVAFPLPCMPASARTSSPVLCADARMPHAVTDARGLRCQPAILTVGMLLICPRRDIHADPAASSAPAPVTGLRNVPIFW</sequence>
<protein>
    <submittedName>
        <fullName evidence="2">Uncharacterized protein</fullName>
    </submittedName>
</protein>
<proteinExistence type="predicted"/>
<comment type="caution">
    <text evidence="2">The sequence shown here is derived from an EMBL/GenBank/DDBJ whole genome shotgun (WGS) entry which is preliminary data.</text>
</comment>
<dbReference type="EMBL" id="CM029043">
    <property type="protein sequence ID" value="KAG2614210.1"/>
    <property type="molecule type" value="Genomic_DNA"/>
</dbReference>
<evidence type="ECO:0000256" key="1">
    <source>
        <dbReference type="SAM" id="MobiDB-lite"/>
    </source>
</evidence>
<name>A0A8T0TTT9_PANVG</name>
<keyword evidence="3" id="KW-1185">Reference proteome</keyword>